<dbReference type="Pfam" id="PF00391">
    <property type="entry name" value="PEP-utilizers"/>
    <property type="match status" value="1"/>
</dbReference>
<keyword evidence="15 17" id="KW-0460">Magnesium</keyword>
<dbReference type="Pfam" id="PF05524">
    <property type="entry name" value="PEP-utilisers_N"/>
    <property type="match status" value="1"/>
</dbReference>
<reference evidence="24 25" key="1">
    <citation type="submission" date="2018-11" db="EMBL/GenBank/DDBJ databases">
        <title>Complete genome sequence of Paenibacillus baekrokdamisoli strain KCTC 33723.</title>
        <authorList>
            <person name="Kang S.W."/>
            <person name="Lee K.C."/>
            <person name="Kim K.K."/>
            <person name="Kim J.S."/>
            <person name="Kim D.S."/>
            <person name="Ko S.H."/>
            <person name="Yang S.H."/>
            <person name="Lee J.S."/>
        </authorList>
    </citation>
    <scope>NUCLEOTIDE SEQUENCE [LARGE SCALE GENOMIC DNA]</scope>
    <source>
        <strain evidence="24 25">KCTC 33723</strain>
    </source>
</reference>
<keyword evidence="8 17" id="KW-0813">Transport</keyword>
<dbReference type="Gene3D" id="3.50.30.10">
    <property type="entry name" value="Phosphohistidine domain"/>
    <property type="match status" value="1"/>
</dbReference>
<evidence type="ECO:0000256" key="20">
    <source>
        <dbReference type="PIRSR" id="PIRSR000732-3"/>
    </source>
</evidence>
<dbReference type="InterPro" id="IPR024692">
    <property type="entry name" value="PTS_EI"/>
</dbReference>
<dbReference type="KEGG" id="pbk:Back11_62390"/>
<dbReference type="Proteomes" id="UP000275368">
    <property type="component" value="Chromosome"/>
</dbReference>
<evidence type="ECO:0000256" key="16">
    <source>
        <dbReference type="ARBA" id="ARBA00033235"/>
    </source>
</evidence>
<dbReference type="InterPro" id="IPR018274">
    <property type="entry name" value="PEP_util_AS"/>
</dbReference>
<dbReference type="Gene3D" id="3.20.20.60">
    <property type="entry name" value="Phosphoenolpyruvate-binding domains"/>
    <property type="match status" value="1"/>
</dbReference>
<proteinExistence type="inferred from homology"/>
<name>A0A3G9JPX5_9BACL</name>
<keyword evidence="13 17" id="KW-0479">Metal-binding</keyword>
<dbReference type="PROSITE" id="PS00370">
    <property type="entry name" value="PEP_ENZYMES_PHOS_SITE"/>
    <property type="match status" value="1"/>
</dbReference>
<comment type="catalytic activity">
    <reaction evidence="1 17">
        <text>L-histidyl-[protein] + phosphoenolpyruvate = N(pros)-phospho-L-histidyl-[protein] + pyruvate</text>
        <dbReference type="Rhea" id="RHEA:23880"/>
        <dbReference type="Rhea" id="RHEA-COMP:9745"/>
        <dbReference type="Rhea" id="RHEA-COMP:9746"/>
        <dbReference type="ChEBI" id="CHEBI:15361"/>
        <dbReference type="ChEBI" id="CHEBI:29979"/>
        <dbReference type="ChEBI" id="CHEBI:58702"/>
        <dbReference type="ChEBI" id="CHEBI:64837"/>
        <dbReference type="EC" id="2.7.3.9"/>
    </reaction>
</comment>
<evidence type="ECO:0000313" key="24">
    <source>
        <dbReference type="EMBL" id="BBH24894.1"/>
    </source>
</evidence>
<evidence type="ECO:0000256" key="8">
    <source>
        <dbReference type="ARBA" id="ARBA00022448"/>
    </source>
</evidence>
<dbReference type="AlphaFoldDB" id="A0A3G9JPX5"/>
<feature type="domain" description="PEP-utilising enzyme mobile" evidence="21">
    <location>
        <begin position="155"/>
        <end position="227"/>
    </location>
</feature>
<feature type="binding site" evidence="19">
    <location>
        <position position="298"/>
    </location>
    <ligand>
        <name>phosphoenolpyruvate</name>
        <dbReference type="ChEBI" id="CHEBI:58702"/>
    </ligand>
</feature>
<dbReference type="GO" id="GO:0008965">
    <property type="term" value="F:phosphoenolpyruvate-protein phosphotransferase activity"/>
    <property type="evidence" value="ECO:0007669"/>
    <property type="project" value="UniProtKB-EC"/>
</dbReference>
<feature type="binding site" evidence="19">
    <location>
        <begin position="457"/>
        <end position="458"/>
    </location>
    <ligand>
        <name>phosphoenolpyruvate</name>
        <dbReference type="ChEBI" id="CHEBI:58702"/>
    </ligand>
</feature>
<comment type="cofactor">
    <cofactor evidence="2 17 20">
        <name>Mg(2+)</name>
        <dbReference type="ChEBI" id="CHEBI:18420"/>
    </cofactor>
</comment>
<keyword evidence="11 17" id="KW-0808">Transferase</keyword>
<comment type="similarity">
    <text evidence="5 17">Belongs to the PEP-utilizing enzyme family.</text>
</comment>
<evidence type="ECO:0000256" key="15">
    <source>
        <dbReference type="ARBA" id="ARBA00022842"/>
    </source>
</evidence>
<evidence type="ECO:0000256" key="19">
    <source>
        <dbReference type="PIRSR" id="PIRSR000732-2"/>
    </source>
</evidence>
<evidence type="ECO:0000256" key="2">
    <source>
        <dbReference type="ARBA" id="ARBA00001946"/>
    </source>
</evidence>
<comment type="function">
    <text evidence="3 17">General (non sugar-specific) component of the phosphoenolpyruvate-dependent sugar phosphotransferase system (sugar PTS). This major carbohydrate active-transport system catalyzes the phosphorylation of incoming sugar substrates concomitantly with their translocation across the cell membrane. Enzyme I transfers the phosphoryl group from phosphoenolpyruvate (PEP) to the phosphoryl carrier protein (HPr).</text>
</comment>
<evidence type="ECO:0000256" key="7">
    <source>
        <dbReference type="ARBA" id="ARBA00016544"/>
    </source>
</evidence>
<evidence type="ECO:0000256" key="14">
    <source>
        <dbReference type="ARBA" id="ARBA00022777"/>
    </source>
</evidence>
<evidence type="ECO:0000256" key="5">
    <source>
        <dbReference type="ARBA" id="ARBA00007837"/>
    </source>
</evidence>
<dbReference type="Gene3D" id="1.10.274.10">
    <property type="entry name" value="PtsI, HPr-binding domain"/>
    <property type="match status" value="1"/>
</dbReference>
<protein>
    <recommendedName>
        <fullName evidence="7 17">Phosphoenolpyruvate-protein phosphotransferase</fullName>
        <ecNumber evidence="6 17">2.7.3.9</ecNumber>
    </recommendedName>
    <alternativeName>
        <fullName evidence="16 17">Phosphotransferase system, enzyme I</fullName>
    </alternativeName>
</protein>
<dbReference type="GO" id="GO:0016301">
    <property type="term" value="F:kinase activity"/>
    <property type="evidence" value="ECO:0007669"/>
    <property type="project" value="UniProtKB-KW"/>
</dbReference>
<dbReference type="SUPFAM" id="SSF51621">
    <property type="entry name" value="Phosphoenolpyruvate/pyruvate domain"/>
    <property type="match status" value="1"/>
</dbReference>
<gene>
    <name evidence="24" type="primary">ptsI_3</name>
    <name evidence="24" type="ORF">Back11_62390</name>
</gene>
<sequence>MIVFNGVAASPGIAIGRAWRLETEESHKGPASIVSSAVAEQTSRLQAAVLSSVEEVRKLRDELTERGRGDEAEIFDGHLLLLEDEELIGRAEEAIKNKLIPAELAIAATRDEVAAVMESLEDEYLRERASDIRDVCGRVIGKLTGRTEMPTEAGDEPVIILAPELTPSHTAQLKPDIVAGFVTLQGGKTSHTAIIARSLGIPAIVGMGDQLQAVRGGQYLIVDGSQGQLHVDPDAETIAHFRALQRANLAKLEQLRKLTSADSVSADGFQVELVANIGSPEDAAAAKNNGAEGIGLFRTEFLYMGRDTLPSEEEQFQAYRKVVKAFGPDAPIIIRTMDIGGDKELPILQLPQEDNPFLGYRAIRICLDRPELFKTQLRAILRASAFGNVKIMFPMIAALSEWRAAKAVLDQCKEELQRERIAFNPELEVGIMIEVPAAAMLADRFAKEVDFFSIGTNDLTQYTLAADRMNEKLAHLNDPLQPAVLYLIEKVIRAAQKAGKWTGMCGEMAGSPHAVPILLGLGLKEFSMSGGSIFQTRALISTLSQSAMAELASKALELEGPDEIRSFVEAQVPEILAL</sequence>
<evidence type="ECO:0000259" key="22">
    <source>
        <dbReference type="Pfam" id="PF02896"/>
    </source>
</evidence>
<dbReference type="InterPro" id="IPR040442">
    <property type="entry name" value="Pyrv_kinase-like_dom_sf"/>
</dbReference>
<dbReference type="InterPro" id="IPR036637">
    <property type="entry name" value="Phosphohistidine_dom_sf"/>
</dbReference>
<evidence type="ECO:0000259" key="21">
    <source>
        <dbReference type="Pfam" id="PF00391"/>
    </source>
</evidence>
<evidence type="ECO:0000256" key="6">
    <source>
        <dbReference type="ARBA" id="ARBA00012232"/>
    </source>
</evidence>
<dbReference type="NCBIfam" id="TIGR01417">
    <property type="entry name" value="PTS_I_fam"/>
    <property type="match status" value="1"/>
</dbReference>
<feature type="binding site" evidence="19">
    <location>
        <position position="335"/>
    </location>
    <ligand>
        <name>phosphoenolpyruvate</name>
        <dbReference type="ChEBI" id="CHEBI:58702"/>
    </ligand>
</feature>
<evidence type="ECO:0000256" key="9">
    <source>
        <dbReference type="ARBA" id="ARBA00022490"/>
    </source>
</evidence>
<feature type="domain" description="PEP-utilising enzyme C-terminal" evidence="22">
    <location>
        <begin position="254"/>
        <end position="542"/>
    </location>
</feature>
<accession>A0A3G9JPX5</accession>
<dbReference type="PRINTS" id="PR01736">
    <property type="entry name" value="PHPHTRNFRASE"/>
</dbReference>
<dbReference type="Pfam" id="PF02896">
    <property type="entry name" value="PEP-utilizers_C"/>
    <property type="match status" value="1"/>
</dbReference>
<dbReference type="InterPro" id="IPR023151">
    <property type="entry name" value="PEP_util_CS"/>
</dbReference>
<dbReference type="InterPro" id="IPR050499">
    <property type="entry name" value="PEP-utilizing_PTS_enzyme"/>
</dbReference>
<dbReference type="PANTHER" id="PTHR46244">
    <property type="entry name" value="PHOSPHOENOLPYRUVATE-PROTEIN PHOSPHOTRANSFERASE"/>
    <property type="match status" value="1"/>
</dbReference>
<evidence type="ECO:0000256" key="4">
    <source>
        <dbReference type="ARBA" id="ARBA00004496"/>
    </source>
</evidence>
<dbReference type="SUPFAM" id="SSF52009">
    <property type="entry name" value="Phosphohistidine domain"/>
    <property type="match status" value="1"/>
</dbReference>
<dbReference type="InterPro" id="IPR036618">
    <property type="entry name" value="PtsI_HPr-bd_sf"/>
</dbReference>
<dbReference type="SUPFAM" id="SSF47831">
    <property type="entry name" value="Enzyme I of the PEP:sugar phosphotransferase system HPr-binding (sub)domain"/>
    <property type="match status" value="1"/>
</dbReference>
<dbReference type="GO" id="GO:0046872">
    <property type="term" value="F:metal ion binding"/>
    <property type="evidence" value="ECO:0007669"/>
    <property type="project" value="UniProtKB-KW"/>
</dbReference>
<evidence type="ECO:0000313" key="25">
    <source>
        <dbReference type="Proteomes" id="UP000275368"/>
    </source>
</evidence>
<dbReference type="InterPro" id="IPR015813">
    <property type="entry name" value="Pyrv/PenolPyrv_kinase-like_dom"/>
</dbReference>
<dbReference type="PANTHER" id="PTHR46244:SF3">
    <property type="entry name" value="PHOSPHOENOLPYRUVATE-PROTEIN PHOSPHOTRANSFERASE"/>
    <property type="match status" value="1"/>
</dbReference>
<dbReference type="InterPro" id="IPR000121">
    <property type="entry name" value="PEP_util_C"/>
</dbReference>
<evidence type="ECO:0000259" key="23">
    <source>
        <dbReference type="Pfam" id="PF05524"/>
    </source>
</evidence>
<organism evidence="24 25">
    <name type="scientific">Paenibacillus baekrokdamisoli</name>
    <dbReference type="NCBI Taxonomy" id="1712516"/>
    <lineage>
        <taxon>Bacteria</taxon>
        <taxon>Bacillati</taxon>
        <taxon>Bacillota</taxon>
        <taxon>Bacilli</taxon>
        <taxon>Bacillales</taxon>
        <taxon>Paenibacillaceae</taxon>
        <taxon>Paenibacillus</taxon>
    </lineage>
</organism>
<dbReference type="EMBL" id="AP019308">
    <property type="protein sequence ID" value="BBH24894.1"/>
    <property type="molecule type" value="Genomic_DNA"/>
</dbReference>
<dbReference type="InterPro" id="IPR008731">
    <property type="entry name" value="PTS_EIN"/>
</dbReference>
<dbReference type="PROSITE" id="PS00742">
    <property type="entry name" value="PEP_ENZYMES_2"/>
    <property type="match status" value="1"/>
</dbReference>
<comment type="subcellular location">
    <subcellularLocation>
        <location evidence="4 17">Cytoplasm</location>
    </subcellularLocation>
</comment>
<dbReference type="GO" id="GO:0005737">
    <property type="term" value="C:cytoplasm"/>
    <property type="evidence" value="ECO:0007669"/>
    <property type="project" value="UniProtKB-SubCell"/>
</dbReference>
<dbReference type="EC" id="2.7.3.9" evidence="6 17"/>
<feature type="active site" description="Tele-phosphohistidine intermediate" evidence="18">
    <location>
        <position position="191"/>
    </location>
</feature>
<keyword evidence="14 17" id="KW-0418">Kinase</keyword>
<evidence type="ECO:0000256" key="10">
    <source>
        <dbReference type="ARBA" id="ARBA00022597"/>
    </source>
</evidence>
<evidence type="ECO:0000256" key="18">
    <source>
        <dbReference type="PIRSR" id="PIRSR000732-1"/>
    </source>
</evidence>
<feature type="binding site" evidence="20">
    <location>
        <position position="434"/>
    </location>
    <ligand>
        <name>Mg(2+)</name>
        <dbReference type="ChEBI" id="CHEBI:18420"/>
    </ligand>
</feature>
<dbReference type="InterPro" id="IPR006318">
    <property type="entry name" value="PTS_EI-like"/>
</dbReference>
<feature type="binding site" evidence="19">
    <location>
        <position position="468"/>
    </location>
    <ligand>
        <name>phosphoenolpyruvate</name>
        <dbReference type="ChEBI" id="CHEBI:58702"/>
    </ligand>
</feature>
<evidence type="ECO:0000256" key="11">
    <source>
        <dbReference type="ARBA" id="ARBA00022679"/>
    </source>
</evidence>
<feature type="binding site" evidence="20">
    <location>
        <position position="458"/>
    </location>
    <ligand>
        <name>Mg(2+)</name>
        <dbReference type="ChEBI" id="CHEBI:18420"/>
    </ligand>
</feature>
<keyword evidence="24" id="KW-0670">Pyruvate</keyword>
<evidence type="ECO:0000256" key="3">
    <source>
        <dbReference type="ARBA" id="ARBA00002728"/>
    </source>
</evidence>
<dbReference type="RefSeq" id="WP_221226668.1">
    <property type="nucleotide sequence ID" value="NZ_AP019308.1"/>
</dbReference>
<feature type="domain" description="Phosphotransferase system enzyme I N-terminal" evidence="23">
    <location>
        <begin position="5"/>
        <end position="128"/>
    </location>
</feature>
<feature type="active site" description="Proton donor" evidence="18">
    <location>
        <position position="505"/>
    </location>
</feature>
<keyword evidence="25" id="KW-1185">Reference proteome</keyword>
<keyword evidence="9 17" id="KW-0963">Cytoplasm</keyword>
<evidence type="ECO:0000256" key="17">
    <source>
        <dbReference type="PIRNR" id="PIRNR000732"/>
    </source>
</evidence>
<keyword evidence="10 17" id="KW-0762">Sugar transport</keyword>
<dbReference type="PIRSF" id="PIRSF000732">
    <property type="entry name" value="PTS_enzyme_I"/>
    <property type="match status" value="1"/>
</dbReference>
<evidence type="ECO:0000256" key="1">
    <source>
        <dbReference type="ARBA" id="ARBA00000683"/>
    </source>
</evidence>
<evidence type="ECO:0000256" key="12">
    <source>
        <dbReference type="ARBA" id="ARBA00022683"/>
    </source>
</evidence>
<evidence type="ECO:0000256" key="13">
    <source>
        <dbReference type="ARBA" id="ARBA00022723"/>
    </source>
</evidence>
<dbReference type="InterPro" id="IPR008279">
    <property type="entry name" value="PEP-util_enz_mobile_dom"/>
</dbReference>
<dbReference type="GO" id="GO:0009401">
    <property type="term" value="P:phosphoenolpyruvate-dependent sugar phosphotransferase system"/>
    <property type="evidence" value="ECO:0007669"/>
    <property type="project" value="UniProtKB-KW"/>
</dbReference>
<keyword evidence="12 17" id="KW-0598">Phosphotransferase system</keyword>